<comment type="caution">
    <text evidence="12">The sequence shown here is derived from an EMBL/GenBank/DDBJ whole genome shotgun (WGS) entry which is preliminary data.</text>
</comment>
<evidence type="ECO:0000256" key="10">
    <source>
        <dbReference type="ARBA" id="ARBA00024721"/>
    </source>
</evidence>
<evidence type="ECO:0000256" key="1">
    <source>
        <dbReference type="ARBA" id="ARBA00004202"/>
    </source>
</evidence>
<comment type="subcellular location">
    <subcellularLocation>
        <location evidence="1">Cell membrane</location>
        <topology evidence="1">Peripheral membrane protein</topology>
    </subcellularLocation>
</comment>
<dbReference type="InterPro" id="IPR003439">
    <property type="entry name" value="ABC_transporter-like_ATP-bd"/>
</dbReference>
<evidence type="ECO:0000256" key="4">
    <source>
        <dbReference type="ARBA" id="ARBA00022475"/>
    </source>
</evidence>
<dbReference type="EMBL" id="JBHSTQ010000004">
    <property type="protein sequence ID" value="MFC6386011.1"/>
    <property type="molecule type" value="Genomic_DNA"/>
</dbReference>
<proteinExistence type="inferred from homology"/>
<dbReference type="CDD" id="cd03255">
    <property type="entry name" value="ABC_MJ0796_LolCDE_FtsE"/>
    <property type="match status" value="1"/>
</dbReference>
<dbReference type="PROSITE" id="PS50893">
    <property type="entry name" value="ABC_TRANSPORTER_2"/>
    <property type="match status" value="1"/>
</dbReference>
<evidence type="ECO:0000313" key="12">
    <source>
        <dbReference type="EMBL" id="MFC6386011.1"/>
    </source>
</evidence>
<evidence type="ECO:0000256" key="2">
    <source>
        <dbReference type="ARBA" id="ARBA00011131"/>
    </source>
</evidence>
<keyword evidence="13" id="KW-1185">Reference proteome</keyword>
<comment type="subunit">
    <text evidence="2">The complex is composed of two ATP-binding proteins (HrtA), two transmembrane proteins (HrtB) and a solute-binding protein.</text>
</comment>
<keyword evidence="5" id="KW-0547">Nucleotide-binding</keyword>
<evidence type="ECO:0000256" key="9">
    <source>
        <dbReference type="ARBA" id="ARBA00024432"/>
    </source>
</evidence>
<name>A0ABW1WBP0_9BACL</name>
<sequence length="236" mass="25760">MSILQIQNASKIYGSGHTEVNALKPTHFSAEKGELIAVIGPSGSGKSTFLTIAGGLQRPTEGSVLINGQDVTKLSEKKRSRIRLSEVGFILQASNLIPYLTVENQFRLLDKVKKGTMNPNEKEKLLKQLGIDDLVKKYPADLSGGEKQRVAIAKALYTKPSLLLADEPTASLDSDRAFEVMSILSLEVKEKNKAAIMVTHDHRLTKYCDKVFTIVDGQLSQIAHGDRADAQLNASD</sequence>
<keyword evidence="6 12" id="KW-0067">ATP-binding</keyword>
<feature type="domain" description="ABC transporter" evidence="11">
    <location>
        <begin position="4"/>
        <end position="234"/>
    </location>
</feature>
<dbReference type="SMART" id="SM00382">
    <property type="entry name" value="AAA"/>
    <property type="match status" value="1"/>
</dbReference>
<dbReference type="SUPFAM" id="SSF52540">
    <property type="entry name" value="P-loop containing nucleoside triphosphate hydrolases"/>
    <property type="match status" value="1"/>
</dbReference>
<dbReference type="Gene3D" id="3.40.50.300">
    <property type="entry name" value="P-loop containing nucleotide triphosphate hydrolases"/>
    <property type="match status" value="1"/>
</dbReference>
<organism evidence="12 13">
    <name type="scientific">Sporolactobacillus kofuensis</name>
    <dbReference type="NCBI Taxonomy" id="269672"/>
    <lineage>
        <taxon>Bacteria</taxon>
        <taxon>Bacillati</taxon>
        <taxon>Bacillota</taxon>
        <taxon>Bacilli</taxon>
        <taxon>Bacillales</taxon>
        <taxon>Sporolactobacillaceae</taxon>
        <taxon>Sporolactobacillus</taxon>
    </lineage>
</organism>
<dbReference type="PANTHER" id="PTHR24220:SF666">
    <property type="entry name" value="HEMIN IMPORT ATP-BINDING PROTEIN HRTA-RELATED"/>
    <property type="match status" value="1"/>
</dbReference>
<dbReference type="InterPro" id="IPR017911">
    <property type="entry name" value="MacB-like_ATP-bd"/>
</dbReference>
<dbReference type="RefSeq" id="WP_253053172.1">
    <property type="nucleotide sequence ID" value="NZ_JAMXWN010000003.1"/>
</dbReference>
<dbReference type="Pfam" id="PF00005">
    <property type="entry name" value="ABC_tran"/>
    <property type="match status" value="1"/>
</dbReference>
<dbReference type="InterPro" id="IPR015854">
    <property type="entry name" value="ABC_transpr_LolD-like"/>
</dbReference>
<dbReference type="InterPro" id="IPR017871">
    <property type="entry name" value="ABC_transporter-like_CS"/>
</dbReference>
<keyword evidence="7" id="KW-0472">Membrane</keyword>
<evidence type="ECO:0000256" key="8">
    <source>
        <dbReference type="ARBA" id="ARBA00024359"/>
    </source>
</evidence>
<evidence type="ECO:0000256" key="5">
    <source>
        <dbReference type="ARBA" id="ARBA00022741"/>
    </source>
</evidence>
<dbReference type="PANTHER" id="PTHR24220">
    <property type="entry name" value="IMPORT ATP-BINDING PROTEIN"/>
    <property type="match status" value="1"/>
</dbReference>
<reference evidence="13" key="1">
    <citation type="journal article" date="2019" name="Int. J. Syst. Evol. Microbiol.">
        <title>The Global Catalogue of Microorganisms (GCM) 10K type strain sequencing project: providing services to taxonomists for standard genome sequencing and annotation.</title>
        <authorList>
            <consortium name="The Broad Institute Genomics Platform"/>
            <consortium name="The Broad Institute Genome Sequencing Center for Infectious Disease"/>
            <person name="Wu L."/>
            <person name="Ma J."/>
        </authorList>
    </citation>
    <scope>NUCLEOTIDE SEQUENCE [LARGE SCALE GENOMIC DNA]</scope>
    <source>
        <strain evidence="13">CCUG 42001</strain>
    </source>
</reference>
<evidence type="ECO:0000313" key="13">
    <source>
        <dbReference type="Proteomes" id="UP001596267"/>
    </source>
</evidence>
<dbReference type="InterPro" id="IPR003593">
    <property type="entry name" value="AAA+_ATPase"/>
</dbReference>
<protein>
    <recommendedName>
        <fullName evidence="9">Putative hemin import ATP-binding protein HrtA</fullName>
    </recommendedName>
</protein>
<comment type="function">
    <text evidence="10">Part of the ABC transporter complex hrt involved in hemin import. Responsible for energy coupling to the transport system.</text>
</comment>
<keyword evidence="3" id="KW-0813">Transport</keyword>
<evidence type="ECO:0000256" key="7">
    <source>
        <dbReference type="ARBA" id="ARBA00023136"/>
    </source>
</evidence>
<evidence type="ECO:0000256" key="3">
    <source>
        <dbReference type="ARBA" id="ARBA00022448"/>
    </source>
</evidence>
<comment type="similarity">
    <text evidence="8">Belongs to the ABC transporter superfamily. HrtA family.</text>
</comment>
<dbReference type="PROSITE" id="PS00211">
    <property type="entry name" value="ABC_TRANSPORTER_1"/>
    <property type="match status" value="1"/>
</dbReference>
<keyword evidence="4" id="KW-1003">Cell membrane</keyword>
<evidence type="ECO:0000256" key="6">
    <source>
        <dbReference type="ARBA" id="ARBA00022840"/>
    </source>
</evidence>
<dbReference type="GO" id="GO:0005524">
    <property type="term" value="F:ATP binding"/>
    <property type="evidence" value="ECO:0007669"/>
    <property type="project" value="UniProtKB-KW"/>
</dbReference>
<gene>
    <name evidence="12" type="ORF">ACFP7A_05310</name>
</gene>
<dbReference type="InterPro" id="IPR027417">
    <property type="entry name" value="P-loop_NTPase"/>
</dbReference>
<evidence type="ECO:0000259" key="11">
    <source>
        <dbReference type="PROSITE" id="PS50893"/>
    </source>
</evidence>
<accession>A0ABW1WBP0</accession>
<dbReference type="Proteomes" id="UP001596267">
    <property type="component" value="Unassembled WGS sequence"/>
</dbReference>